<proteinExistence type="predicted"/>
<accession>A0A820YN95</accession>
<dbReference type="AlphaFoldDB" id="A0A820YN95"/>
<evidence type="ECO:0000313" key="1">
    <source>
        <dbReference type="EMBL" id="CAF4548963.1"/>
    </source>
</evidence>
<keyword evidence="2" id="KW-1185">Reference proteome</keyword>
<evidence type="ECO:0000313" key="2">
    <source>
        <dbReference type="Proteomes" id="UP000663866"/>
    </source>
</evidence>
<sequence length="109" mass="12210">RFSFANLTFLSNDHNVNLIWNFFSTGHGRGAVDGVGGTYATAVITDINIILNDAQHIKAQSSLLNQRWDGIRAIPDTLKIHYAKSLSPYNVEVRLFSKSNEKKTFCLKP</sequence>
<gene>
    <name evidence="1" type="ORF">OVN521_LOCUS43121</name>
</gene>
<reference evidence="1" key="1">
    <citation type="submission" date="2021-02" db="EMBL/GenBank/DDBJ databases">
        <authorList>
            <person name="Nowell W R."/>
        </authorList>
    </citation>
    <scope>NUCLEOTIDE SEQUENCE</scope>
</reference>
<comment type="caution">
    <text evidence="1">The sequence shown here is derived from an EMBL/GenBank/DDBJ whole genome shotgun (WGS) entry which is preliminary data.</text>
</comment>
<feature type="non-terminal residue" evidence="1">
    <location>
        <position position="1"/>
    </location>
</feature>
<dbReference type="EMBL" id="CAJOBG010060818">
    <property type="protein sequence ID" value="CAF4548963.1"/>
    <property type="molecule type" value="Genomic_DNA"/>
</dbReference>
<protein>
    <submittedName>
        <fullName evidence="1">Uncharacterized protein</fullName>
    </submittedName>
</protein>
<organism evidence="1 2">
    <name type="scientific">Rotaria magnacalcarata</name>
    <dbReference type="NCBI Taxonomy" id="392030"/>
    <lineage>
        <taxon>Eukaryota</taxon>
        <taxon>Metazoa</taxon>
        <taxon>Spiralia</taxon>
        <taxon>Gnathifera</taxon>
        <taxon>Rotifera</taxon>
        <taxon>Eurotatoria</taxon>
        <taxon>Bdelloidea</taxon>
        <taxon>Philodinida</taxon>
        <taxon>Philodinidae</taxon>
        <taxon>Rotaria</taxon>
    </lineage>
</organism>
<name>A0A820YN95_9BILA</name>
<dbReference type="Proteomes" id="UP000663866">
    <property type="component" value="Unassembled WGS sequence"/>
</dbReference>